<dbReference type="SUPFAM" id="SSF103088">
    <property type="entry name" value="OmpA-like"/>
    <property type="match status" value="1"/>
</dbReference>
<dbReference type="Proteomes" id="UP001165648">
    <property type="component" value="Unassembled WGS sequence"/>
</dbReference>
<organism evidence="4 5">
    <name type="scientific">Bombella saccharophila</name>
    <dbReference type="NCBI Taxonomy" id="2967338"/>
    <lineage>
        <taxon>Bacteria</taxon>
        <taxon>Pseudomonadati</taxon>
        <taxon>Pseudomonadota</taxon>
        <taxon>Alphaproteobacteria</taxon>
        <taxon>Acetobacterales</taxon>
        <taxon>Acetobacteraceae</taxon>
        <taxon>Bombella</taxon>
    </lineage>
</organism>
<keyword evidence="2" id="KW-0732">Signal</keyword>
<evidence type="ECO:0000313" key="5">
    <source>
        <dbReference type="Proteomes" id="UP001165648"/>
    </source>
</evidence>
<feature type="chain" id="PRO_5046547305" evidence="2">
    <location>
        <begin position="28"/>
        <end position="254"/>
    </location>
</feature>
<accession>A0ABT3W7V4</accession>
<protein>
    <submittedName>
        <fullName evidence="4">OmpA family protein</fullName>
    </submittedName>
</protein>
<evidence type="ECO:0000256" key="1">
    <source>
        <dbReference type="SAM" id="MobiDB-lite"/>
    </source>
</evidence>
<feature type="compositionally biased region" description="Low complexity" evidence="1">
    <location>
        <begin position="86"/>
        <end position="95"/>
    </location>
</feature>
<dbReference type="RefSeq" id="WP_266107001.1">
    <property type="nucleotide sequence ID" value="NZ_JANIDW010000003.1"/>
</dbReference>
<gene>
    <name evidence="4" type="ORF">NQF64_07870</name>
</gene>
<feature type="region of interest" description="Disordered" evidence="1">
    <location>
        <begin position="37"/>
        <end position="98"/>
    </location>
</feature>
<name>A0ABT3W7V4_9PROT</name>
<dbReference type="InterPro" id="IPR006665">
    <property type="entry name" value="OmpA-like"/>
</dbReference>
<feature type="domain" description="OmpA-like" evidence="3">
    <location>
        <begin position="135"/>
        <end position="222"/>
    </location>
</feature>
<evidence type="ECO:0000256" key="2">
    <source>
        <dbReference type="SAM" id="SignalP"/>
    </source>
</evidence>
<evidence type="ECO:0000313" key="4">
    <source>
        <dbReference type="EMBL" id="MCX5615160.1"/>
    </source>
</evidence>
<proteinExistence type="predicted"/>
<feature type="compositionally biased region" description="Low complexity" evidence="1">
    <location>
        <begin position="234"/>
        <end position="254"/>
    </location>
</feature>
<feature type="compositionally biased region" description="Low complexity" evidence="1">
    <location>
        <begin position="37"/>
        <end position="47"/>
    </location>
</feature>
<feature type="compositionally biased region" description="Basic and acidic residues" evidence="1">
    <location>
        <begin position="213"/>
        <end position="228"/>
    </location>
</feature>
<feature type="region of interest" description="Disordered" evidence="1">
    <location>
        <begin position="212"/>
        <end position="254"/>
    </location>
</feature>
<reference evidence="4 5" key="1">
    <citation type="submission" date="2022-07" db="EMBL/GenBank/DDBJ databases">
        <title>Bombella genomes.</title>
        <authorList>
            <person name="Harer L."/>
            <person name="Styblova S."/>
            <person name="Ehrmann M."/>
        </authorList>
    </citation>
    <scope>NUCLEOTIDE SEQUENCE [LARGE SCALE GENOMIC DNA]</scope>
    <source>
        <strain evidence="4 5">TMW 2.2558</strain>
    </source>
</reference>
<dbReference type="Gene3D" id="3.30.1330.60">
    <property type="entry name" value="OmpA-like domain"/>
    <property type="match status" value="1"/>
</dbReference>
<sequence>MINRLAILPSLLYALFIASGLFPAAWAQVSTNIDALPAASSSSSPHAPLEHRQNNTGHSQHSVATHAPAKPPPPATPAGYSRTLDIPAKAPTPTVITPPPFPVTLHPPVPAATVVPAATSHSHAEPLPNNALRVLFDPNSTDLNEATIDAVRHFAQNMAPKTEVRFILHSYANVPGSDISMPRRLALSRALAIRGLLVQNGIATTRIYPIAHGRPDATDTAPTERLDILPESNPPATDTPTPTETPAAKEVPTP</sequence>
<dbReference type="Pfam" id="PF00691">
    <property type="entry name" value="OmpA"/>
    <property type="match status" value="1"/>
</dbReference>
<evidence type="ECO:0000259" key="3">
    <source>
        <dbReference type="Pfam" id="PF00691"/>
    </source>
</evidence>
<dbReference type="EMBL" id="JANIDW010000003">
    <property type="protein sequence ID" value="MCX5615160.1"/>
    <property type="molecule type" value="Genomic_DNA"/>
</dbReference>
<keyword evidence="5" id="KW-1185">Reference proteome</keyword>
<comment type="caution">
    <text evidence="4">The sequence shown here is derived from an EMBL/GenBank/DDBJ whole genome shotgun (WGS) entry which is preliminary data.</text>
</comment>
<dbReference type="InterPro" id="IPR036737">
    <property type="entry name" value="OmpA-like_sf"/>
</dbReference>
<feature type="signal peptide" evidence="2">
    <location>
        <begin position="1"/>
        <end position="27"/>
    </location>
</feature>
<feature type="compositionally biased region" description="Polar residues" evidence="1">
    <location>
        <begin position="54"/>
        <end position="63"/>
    </location>
</feature>